<keyword evidence="1" id="KW-0812">Transmembrane</keyword>
<organism evidence="2 3">
    <name type="scientific">Chlamydia trachomatis serovar A (strain ATCC VR-571B / DSM 19440 / HAR-13)</name>
    <dbReference type="NCBI Taxonomy" id="315277"/>
    <lineage>
        <taxon>Bacteria</taxon>
        <taxon>Pseudomonadati</taxon>
        <taxon>Chlamydiota</taxon>
        <taxon>Chlamydiia</taxon>
        <taxon>Chlamydiales</taxon>
        <taxon>Chlamydiaceae</taxon>
        <taxon>Chlamydia/Chlamydophila group</taxon>
        <taxon>Chlamydia</taxon>
    </lineage>
</organism>
<reference evidence="2 3" key="1">
    <citation type="journal article" date="2005" name="Infect. Immun.">
        <title>Comparative genomic analysis of Chlamydia trachomatis oculotropic and genitotropic strains.</title>
        <authorList>
            <person name="Carlson J.H."/>
            <person name="Porcella S.F."/>
            <person name="McClarty G."/>
            <person name="Caldwell H.D."/>
        </authorList>
    </citation>
    <scope>NUCLEOTIDE SEQUENCE [LARGE SCALE GENOMIC DNA]</scope>
    <source>
        <strain evidence="3">ATCC VR-571B / DSM 19440 / HAR-13</strain>
    </source>
</reference>
<dbReference type="AlphaFoldDB" id="A0A0H2X174"/>
<keyword evidence="1" id="KW-1133">Transmembrane helix</keyword>
<dbReference type="HOGENOM" id="CLU_173853_0_0_0"/>
<dbReference type="RefSeq" id="WP_009871845.1">
    <property type="nucleotide sequence ID" value="NC_007429.1"/>
</dbReference>
<sequence length="121" mass="12867">MDFMSVVPQSPCSSPTNFYRRLSVSWRASLSPRARYEVGSLLAIVGLILTLIGAASIHAVLLQSVATPAILSLCSAFSIRPLATAIFSVIVGLALLIGGIFLLPVQQETPHSSLRYLATTP</sequence>
<protein>
    <submittedName>
        <fullName evidence="2">Uncharacterized protein</fullName>
    </submittedName>
</protein>
<gene>
    <name evidence="2" type="ordered locus">CTA_0530</name>
</gene>
<dbReference type="KEGG" id="cta:CTA_0530"/>
<evidence type="ECO:0000313" key="2">
    <source>
        <dbReference type="EMBL" id="AAX50758.1"/>
    </source>
</evidence>
<keyword evidence="1" id="KW-0472">Membrane</keyword>
<dbReference type="EMBL" id="CP000051">
    <property type="protein sequence ID" value="AAX50758.1"/>
    <property type="molecule type" value="Genomic_DNA"/>
</dbReference>
<name>A0A0H2X174_CHLTA</name>
<keyword evidence="3" id="KW-1185">Reference proteome</keyword>
<proteinExistence type="predicted"/>
<accession>A0A0H2X174</accession>
<feature type="transmembrane region" description="Helical" evidence="1">
    <location>
        <begin position="82"/>
        <end position="105"/>
    </location>
</feature>
<feature type="transmembrane region" description="Helical" evidence="1">
    <location>
        <begin position="41"/>
        <end position="62"/>
    </location>
</feature>
<evidence type="ECO:0000313" key="3">
    <source>
        <dbReference type="Proteomes" id="UP000002532"/>
    </source>
</evidence>
<dbReference type="Proteomes" id="UP000002532">
    <property type="component" value="Chromosome"/>
</dbReference>
<evidence type="ECO:0000256" key="1">
    <source>
        <dbReference type="SAM" id="Phobius"/>
    </source>
</evidence>